<organism evidence="2 3">
    <name type="scientific">Caulobacter phage Kronos</name>
    <dbReference type="NCBI Taxonomy" id="2340873"/>
    <lineage>
        <taxon>Viruses</taxon>
        <taxon>Duplodnaviria</taxon>
        <taxon>Heunggongvirae</taxon>
        <taxon>Uroviricota</taxon>
        <taxon>Caudoviricetes</taxon>
        <taxon>Caudoviricetes incertae sedis</taxon>
        <taxon>Kronosvirus</taxon>
        <taxon>Kronosvirus pelion</taxon>
    </lineage>
</organism>
<accession>A0A386KQK8</accession>
<evidence type="ECO:0000259" key="1">
    <source>
        <dbReference type="Pfam" id="PF16778"/>
    </source>
</evidence>
<dbReference type="Proteomes" id="UP000269323">
    <property type="component" value="Segment"/>
</dbReference>
<dbReference type="InterPro" id="IPR031893">
    <property type="entry name" value="Phage_tail_APC"/>
</dbReference>
<keyword evidence="3" id="KW-1185">Reference proteome</keyword>
<dbReference type="Pfam" id="PF16778">
    <property type="entry name" value="Phage_tail_APC"/>
    <property type="match status" value="1"/>
</dbReference>
<dbReference type="EMBL" id="MH884648">
    <property type="protein sequence ID" value="AYD87672.1"/>
    <property type="molecule type" value="Genomic_DNA"/>
</dbReference>
<reference evidence="2 3" key="1">
    <citation type="submission" date="2018-08" db="EMBL/GenBank/DDBJ databases">
        <title>The isolation and characterization of a novel rhizosphere caulophage that is similar to lambdoid phages.</title>
        <authorList>
            <person name="Berrios L."/>
            <person name="Ely B."/>
        </authorList>
    </citation>
    <scope>NUCLEOTIDE SEQUENCE [LARGE SCALE GENOMIC DNA]</scope>
</reference>
<dbReference type="Gene3D" id="6.10.140.1310">
    <property type="match status" value="1"/>
</dbReference>
<feature type="domain" description="Phage tail assembly chaperone-like" evidence="1">
    <location>
        <begin position="81"/>
        <end position="141"/>
    </location>
</feature>
<protein>
    <submittedName>
        <fullName evidence="2">Tail assembly chaperone protein</fullName>
    </submittedName>
</protein>
<evidence type="ECO:0000313" key="2">
    <source>
        <dbReference type="EMBL" id="AYD87672.1"/>
    </source>
</evidence>
<evidence type="ECO:0000313" key="3">
    <source>
        <dbReference type="Proteomes" id="UP000269323"/>
    </source>
</evidence>
<proteinExistence type="predicted"/>
<sequence length="142" mass="15940">MTEPDTVNVVVWEPAEVGGTSGRIIQAGMRTKASLEHETRPWLPVPELRMDWDHTHEVVAGEVVPRDPAAIEADELDRAWRDLRISRNARLREIDGALNPLRWAAMSAEEQGAWAVYRQALLDLPQTTADPRTVAWPDSPNT</sequence>
<name>A0A386KQK8_9CAUD</name>